<dbReference type="Pfam" id="PF02836">
    <property type="entry name" value="Glyco_hydro_2_C"/>
    <property type="match status" value="1"/>
</dbReference>
<dbReference type="InterPro" id="IPR032312">
    <property type="entry name" value="LacZ_4"/>
</dbReference>
<dbReference type="Gene3D" id="2.70.98.10">
    <property type="match status" value="1"/>
</dbReference>
<dbReference type="Pfam" id="PF02837">
    <property type="entry name" value="Glyco_hydro_2_N"/>
    <property type="match status" value="1"/>
</dbReference>
<dbReference type="Proteomes" id="UP000255234">
    <property type="component" value="Unassembled WGS sequence"/>
</dbReference>
<dbReference type="InterPro" id="IPR006102">
    <property type="entry name" value="Ig-like_GH2"/>
</dbReference>
<dbReference type="EMBL" id="UGPP01000001">
    <property type="protein sequence ID" value="STY72031.1"/>
    <property type="molecule type" value="Genomic_DNA"/>
</dbReference>
<dbReference type="Gene3D" id="2.60.40.10">
    <property type="entry name" value="Immunoglobulins"/>
    <property type="match status" value="2"/>
</dbReference>
<gene>
    <name evidence="10" type="primary">lacZ</name>
    <name evidence="10" type="ORF">NCTC10571_02221</name>
</gene>
<evidence type="ECO:0000259" key="9">
    <source>
        <dbReference type="SMART" id="SM01038"/>
    </source>
</evidence>
<dbReference type="PANTHER" id="PTHR46323:SF2">
    <property type="entry name" value="BETA-GALACTOSIDASE"/>
    <property type="match status" value="1"/>
</dbReference>
<dbReference type="InterPro" id="IPR008979">
    <property type="entry name" value="Galactose-bd-like_sf"/>
</dbReference>
<dbReference type="GO" id="GO:0004565">
    <property type="term" value="F:beta-galactosidase activity"/>
    <property type="evidence" value="ECO:0007669"/>
    <property type="project" value="UniProtKB-EC"/>
</dbReference>
<dbReference type="SUPFAM" id="SSF49303">
    <property type="entry name" value="beta-Galactosidase/glucuronidase domain"/>
    <property type="match status" value="2"/>
</dbReference>
<evidence type="ECO:0000256" key="5">
    <source>
        <dbReference type="ARBA" id="ARBA00022801"/>
    </source>
</evidence>
<accession>A0A378NUL2</accession>
<keyword evidence="5 8" id="KW-0378">Hydrolase</keyword>
<dbReference type="STRING" id="1122216.GCA_000423385_00722"/>
<dbReference type="Pfam" id="PF00703">
    <property type="entry name" value="Glyco_hydro_2"/>
    <property type="match status" value="1"/>
</dbReference>
<keyword evidence="6 8" id="KW-0326">Glycosidase</keyword>
<evidence type="ECO:0000313" key="10">
    <source>
        <dbReference type="EMBL" id="STY72031.1"/>
    </source>
</evidence>
<dbReference type="GO" id="GO:0009341">
    <property type="term" value="C:beta-galactosidase complex"/>
    <property type="evidence" value="ECO:0007669"/>
    <property type="project" value="InterPro"/>
</dbReference>
<dbReference type="InterPro" id="IPR023232">
    <property type="entry name" value="Glyco_hydro_2_AS"/>
</dbReference>
<comment type="similarity">
    <text evidence="2 8">Belongs to the glycosyl hydrolase 2 family.</text>
</comment>
<dbReference type="SMART" id="SM01038">
    <property type="entry name" value="Bgal_small_N"/>
    <property type="match status" value="1"/>
</dbReference>
<dbReference type="Pfam" id="PF16353">
    <property type="entry name" value="LacZ_4"/>
    <property type="match status" value="1"/>
</dbReference>
<dbReference type="PANTHER" id="PTHR46323">
    <property type="entry name" value="BETA-GALACTOSIDASE"/>
    <property type="match status" value="1"/>
</dbReference>
<evidence type="ECO:0000313" key="11">
    <source>
        <dbReference type="Proteomes" id="UP000255234"/>
    </source>
</evidence>
<dbReference type="InterPro" id="IPR050347">
    <property type="entry name" value="Bact_Beta-galactosidase"/>
</dbReference>
<proteinExistence type="inferred from homology"/>
<evidence type="ECO:0000256" key="6">
    <source>
        <dbReference type="ARBA" id="ARBA00023295"/>
    </source>
</evidence>
<dbReference type="InterPro" id="IPR036156">
    <property type="entry name" value="Beta-gal/glucu_dom_sf"/>
</dbReference>
<dbReference type="InterPro" id="IPR006101">
    <property type="entry name" value="Glyco_hydro_2"/>
</dbReference>
<dbReference type="SUPFAM" id="SSF49785">
    <property type="entry name" value="Galactose-binding domain-like"/>
    <property type="match status" value="1"/>
</dbReference>
<dbReference type="PROSITE" id="PS00719">
    <property type="entry name" value="GLYCOSYL_HYDROL_F2_1"/>
    <property type="match status" value="1"/>
</dbReference>
<protein>
    <recommendedName>
        <fullName evidence="4 8">Beta-galactosidase</fullName>
        <ecNumber evidence="3 8">3.2.1.23</ecNumber>
    </recommendedName>
    <alternativeName>
        <fullName evidence="7 8">Lactase</fullName>
    </alternativeName>
</protein>
<dbReference type="InterPro" id="IPR017853">
    <property type="entry name" value="GH"/>
</dbReference>
<dbReference type="InterPro" id="IPR006104">
    <property type="entry name" value="Glyco_hydro_2_N"/>
</dbReference>
<feature type="domain" description="Beta galactosidase small chain/" evidence="9">
    <location>
        <begin position="748"/>
        <end position="1018"/>
    </location>
</feature>
<dbReference type="Gene3D" id="3.20.20.80">
    <property type="entry name" value="Glycosidases"/>
    <property type="match status" value="1"/>
</dbReference>
<dbReference type="GO" id="GO:0030246">
    <property type="term" value="F:carbohydrate binding"/>
    <property type="evidence" value="ECO:0007669"/>
    <property type="project" value="InterPro"/>
</dbReference>
<dbReference type="InterPro" id="IPR004199">
    <property type="entry name" value="B-gal_small/dom_5"/>
</dbReference>
<evidence type="ECO:0000256" key="8">
    <source>
        <dbReference type="RuleBase" id="RU361154"/>
    </source>
</evidence>
<dbReference type="SUPFAM" id="SSF74650">
    <property type="entry name" value="Galactose mutarotase-like"/>
    <property type="match status" value="1"/>
</dbReference>
<dbReference type="InterPro" id="IPR023230">
    <property type="entry name" value="Glyco_hydro_2_CS"/>
</dbReference>
<dbReference type="InterPro" id="IPR006103">
    <property type="entry name" value="Glyco_hydro_2_cat"/>
</dbReference>
<dbReference type="PROSITE" id="PS00608">
    <property type="entry name" value="GLYCOSYL_HYDROL_F2_2"/>
    <property type="match status" value="1"/>
</dbReference>
<evidence type="ECO:0000256" key="1">
    <source>
        <dbReference type="ARBA" id="ARBA00001412"/>
    </source>
</evidence>
<organism evidence="10 11">
    <name type="scientific">Megamonas hypermegale</name>
    <dbReference type="NCBI Taxonomy" id="158847"/>
    <lineage>
        <taxon>Bacteria</taxon>
        <taxon>Bacillati</taxon>
        <taxon>Bacillota</taxon>
        <taxon>Negativicutes</taxon>
        <taxon>Selenomonadales</taxon>
        <taxon>Selenomonadaceae</taxon>
        <taxon>Megamonas</taxon>
    </lineage>
</organism>
<evidence type="ECO:0000256" key="4">
    <source>
        <dbReference type="ARBA" id="ARBA00013303"/>
    </source>
</evidence>
<evidence type="ECO:0000256" key="2">
    <source>
        <dbReference type="ARBA" id="ARBA00007401"/>
    </source>
</evidence>
<dbReference type="InterPro" id="IPR014718">
    <property type="entry name" value="GH-type_carb-bd"/>
</dbReference>
<dbReference type="Pfam" id="PF02929">
    <property type="entry name" value="Bgal_small_N"/>
    <property type="match status" value="1"/>
</dbReference>
<sequence length="1020" mass="116448">MEQKIFDISKLADSTYFADNRLPAHSDHHYYTNEEEMLNEEMSMRQSLNGLWYFSYAKNLASRIEGFEKADYNCKIWDTIRVPAHIQMEGYGKPQYTNVAYPWDGHEELNEGEIPTENNPIASYVKYFTVPQGWNEVFVSFQGVDSAMALWLNGKFVGYSEDSCTPSEFDLTPYLVEGENKLAVQVYRFSSASWLEDQDFWRFSGIYRDVYLYTKPQVHVDDLFIHATPCNDYKDGKLSIDFKWNNENAKKLAVKLVDNEENVVIDTVQEITGATSVFTADVENVKLWSAEYPNLYKATFTVKDENDNVVEIIPQNIGFREFKMDGNIMKINGKRIVFKGVNRHEFDCYYGRAIPESKIAHDLDIMKLNNINAIRTSHYPNNSKLYELCDIYGFYVIDETNMETHGSWQIRGSVRCDKNTVPNDHPHWHEAVLDRAKSMLERDKNHASIIIWSCGNESYGGKNIYDMSEYFRKADPSRLVHYESICWDRVNEASGKMVLLAMPDERRYDGTSDMESQMYTKVAQIKEFLSKYREKPFICCEYTHSMGNSNGGMHKYTDLTDEEPLYQGGFIWDFADQAIWTRDLYGNDVMNYGGDFGDRPCDYNFSGNGIVFADHAPTSKLQEVKFNYQNFTLVPSETGVKIINKSLFTNTSDYDLIIALAKNGKNVWQKKLTADINAGQTGEVSYTLPTFGAGEYVVTASLVLKQATIWANCGHEVAFGQYVFTKEGKADKKAVAPIKVVKSDFNIGVKGEGFSVMFSADRKMLTSYKYNGVELIEEFPKMNFWRAPIDNDNGCGMPFDTAQWKLASMYTKCVDMQVSENGTESATVKYTYELATRPVAHVVVTYTVTGDGVVKVDMDYKKVEGLPAIPDFGMLFTLPVDYDQIKYYGLGPCDNYIDRKEGGKLGIFTTTTQDEIQPYLVPQECGNHCDVRWFEVTDRRGRGVRISSATPFEASALPYNPHEIENARHHYDLARPHHTVLRASAGMYGVGGDDSWGAPTLDEYITKNEDKHFSFEFKGI</sequence>
<dbReference type="GO" id="GO:0005990">
    <property type="term" value="P:lactose catabolic process"/>
    <property type="evidence" value="ECO:0007669"/>
    <property type="project" value="TreeGrafter"/>
</dbReference>
<dbReference type="PRINTS" id="PR00132">
    <property type="entry name" value="GLHYDRLASE2"/>
</dbReference>
<dbReference type="InterPro" id="IPR011013">
    <property type="entry name" value="Gal_mutarotase_sf_dom"/>
</dbReference>
<dbReference type="InterPro" id="IPR013783">
    <property type="entry name" value="Ig-like_fold"/>
</dbReference>
<dbReference type="SUPFAM" id="SSF51445">
    <property type="entry name" value="(Trans)glycosidases"/>
    <property type="match status" value="1"/>
</dbReference>
<reference evidence="10 11" key="1">
    <citation type="submission" date="2018-06" db="EMBL/GenBank/DDBJ databases">
        <authorList>
            <consortium name="Pathogen Informatics"/>
            <person name="Doyle S."/>
        </authorList>
    </citation>
    <scope>NUCLEOTIDE SEQUENCE [LARGE SCALE GENOMIC DNA]</scope>
    <source>
        <strain evidence="10 11">NCTC10571</strain>
    </source>
</reference>
<dbReference type="EC" id="3.2.1.23" evidence="3 8"/>
<comment type="catalytic activity">
    <reaction evidence="1 8">
        <text>Hydrolysis of terminal non-reducing beta-D-galactose residues in beta-D-galactosides.</text>
        <dbReference type="EC" id="3.2.1.23"/>
    </reaction>
</comment>
<name>A0A378NUL2_9FIRM</name>
<evidence type="ECO:0000256" key="7">
    <source>
        <dbReference type="ARBA" id="ARBA00032230"/>
    </source>
</evidence>
<dbReference type="AlphaFoldDB" id="A0A378NUL2"/>
<evidence type="ECO:0000256" key="3">
    <source>
        <dbReference type="ARBA" id="ARBA00012756"/>
    </source>
</evidence>
<dbReference type="Gene3D" id="2.60.120.260">
    <property type="entry name" value="Galactose-binding domain-like"/>
    <property type="match status" value="1"/>
</dbReference>
<dbReference type="RefSeq" id="WP_115152128.1">
    <property type="nucleotide sequence ID" value="NZ_UGPP01000001.1"/>
</dbReference>